<evidence type="ECO:0000259" key="7">
    <source>
        <dbReference type="Pfam" id="PF09851"/>
    </source>
</evidence>
<reference evidence="9 10" key="1">
    <citation type="submission" date="2017-09" db="EMBL/GenBank/DDBJ databases">
        <authorList>
            <person name="Ehlers B."/>
            <person name="Leendertz F.H."/>
        </authorList>
    </citation>
    <scope>NUCLEOTIDE SEQUENCE [LARGE SCALE GENOMIC DNA]</scope>
    <source>
        <strain evidence="9 10">DSM 46844</strain>
    </source>
</reference>
<proteinExistence type="predicted"/>
<name>A0A285EDW1_9ACTN</name>
<keyword evidence="3 6" id="KW-0812">Transmembrane</keyword>
<keyword evidence="4 6" id="KW-1133">Transmembrane helix</keyword>
<feature type="transmembrane region" description="Helical" evidence="6">
    <location>
        <begin position="49"/>
        <end position="68"/>
    </location>
</feature>
<dbReference type="EMBL" id="OBDO01000006">
    <property type="protein sequence ID" value="SNX97308.1"/>
    <property type="molecule type" value="Genomic_DNA"/>
</dbReference>
<comment type="subcellular location">
    <subcellularLocation>
        <location evidence="1">Cell membrane</location>
        <topology evidence="1">Multi-pass membrane protein</topology>
    </subcellularLocation>
</comment>
<dbReference type="OrthoDB" id="7596142at2"/>
<sequence length="133" mass="15138">MTTVAADYPLADLLWTFVLFFALMAYFWLLITVFGDLFRRRDVSGWGKAAWTVFVIVVPLIGSLTYLITQGRAMADRDVERVAEAKQRADEHIRSVAAPGYRGIDEIARGKELLDRGAISQEEFEQLKRRVLV</sequence>
<keyword evidence="2" id="KW-1003">Cell membrane</keyword>
<accession>A0A285EDW1</accession>
<feature type="transmembrane region" description="Helical" evidence="6">
    <location>
        <begin position="13"/>
        <end position="37"/>
    </location>
</feature>
<dbReference type="Pfam" id="PF09851">
    <property type="entry name" value="SHOCT"/>
    <property type="match status" value="1"/>
</dbReference>
<feature type="domain" description="SHOCT" evidence="7">
    <location>
        <begin position="111"/>
        <end position="132"/>
    </location>
</feature>
<dbReference type="RefSeq" id="WP_097207270.1">
    <property type="nucleotide sequence ID" value="NZ_JACHXB010000002.1"/>
</dbReference>
<evidence type="ECO:0000256" key="2">
    <source>
        <dbReference type="ARBA" id="ARBA00022475"/>
    </source>
</evidence>
<dbReference type="InterPro" id="IPR018649">
    <property type="entry name" value="SHOCT"/>
</dbReference>
<dbReference type="InterPro" id="IPR027379">
    <property type="entry name" value="CLS_N"/>
</dbReference>
<evidence type="ECO:0000256" key="4">
    <source>
        <dbReference type="ARBA" id="ARBA00022989"/>
    </source>
</evidence>
<dbReference type="AlphaFoldDB" id="A0A285EDW1"/>
<protein>
    <submittedName>
        <fullName evidence="9">Phospholipase_D-nuclease N-terminal</fullName>
    </submittedName>
</protein>
<evidence type="ECO:0000259" key="8">
    <source>
        <dbReference type="Pfam" id="PF13396"/>
    </source>
</evidence>
<evidence type="ECO:0000256" key="5">
    <source>
        <dbReference type="ARBA" id="ARBA00023136"/>
    </source>
</evidence>
<evidence type="ECO:0000313" key="9">
    <source>
        <dbReference type="EMBL" id="SNX97308.1"/>
    </source>
</evidence>
<evidence type="ECO:0000256" key="3">
    <source>
        <dbReference type="ARBA" id="ARBA00022692"/>
    </source>
</evidence>
<gene>
    <name evidence="9" type="ORF">SAMN06893097_106258</name>
</gene>
<dbReference type="Pfam" id="PF13396">
    <property type="entry name" value="PLDc_N"/>
    <property type="match status" value="1"/>
</dbReference>
<evidence type="ECO:0000256" key="1">
    <source>
        <dbReference type="ARBA" id="ARBA00004651"/>
    </source>
</evidence>
<keyword evidence="5 6" id="KW-0472">Membrane</keyword>
<keyword evidence="10" id="KW-1185">Reference proteome</keyword>
<evidence type="ECO:0000256" key="6">
    <source>
        <dbReference type="SAM" id="Phobius"/>
    </source>
</evidence>
<feature type="domain" description="Cardiolipin synthase N-terminal" evidence="8">
    <location>
        <begin position="26"/>
        <end position="68"/>
    </location>
</feature>
<organism evidence="9 10">
    <name type="scientific">Geodermatophilus sabuli</name>
    <dbReference type="NCBI Taxonomy" id="1564158"/>
    <lineage>
        <taxon>Bacteria</taxon>
        <taxon>Bacillati</taxon>
        <taxon>Actinomycetota</taxon>
        <taxon>Actinomycetes</taxon>
        <taxon>Geodermatophilales</taxon>
        <taxon>Geodermatophilaceae</taxon>
        <taxon>Geodermatophilus</taxon>
    </lineage>
</organism>
<dbReference type="GO" id="GO:0005886">
    <property type="term" value="C:plasma membrane"/>
    <property type="evidence" value="ECO:0007669"/>
    <property type="project" value="UniProtKB-SubCell"/>
</dbReference>
<evidence type="ECO:0000313" key="10">
    <source>
        <dbReference type="Proteomes" id="UP000219514"/>
    </source>
</evidence>
<dbReference type="Proteomes" id="UP000219514">
    <property type="component" value="Unassembled WGS sequence"/>
</dbReference>